<evidence type="ECO:0000256" key="1">
    <source>
        <dbReference type="SAM" id="MobiDB-lite"/>
    </source>
</evidence>
<keyword evidence="2" id="KW-0808">Transferase</keyword>
<feature type="region of interest" description="Disordered" evidence="1">
    <location>
        <begin position="1"/>
        <end position="22"/>
    </location>
</feature>
<dbReference type="KEGG" id="agv:OJF2_60610"/>
<dbReference type="AlphaFoldDB" id="A0A5B9WC61"/>
<accession>A0A5B9WC61</accession>
<keyword evidence="3" id="KW-1185">Reference proteome</keyword>
<dbReference type="GO" id="GO:0016740">
    <property type="term" value="F:transferase activity"/>
    <property type="evidence" value="ECO:0007669"/>
    <property type="project" value="UniProtKB-KW"/>
</dbReference>
<proteinExistence type="predicted"/>
<feature type="compositionally biased region" description="Low complexity" evidence="1">
    <location>
        <begin position="887"/>
        <end position="899"/>
    </location>
</feature>
<protein>
    <submittedName>
        <fullName evidence="2">Glycosyltransferase 36 associated family protein</fullName>
    </submittedName>
</protein>
<evidence type="ECO:0000313" key="2">
    <source>
        <dbReference type="EMBL" id="QEH37470.1"/>
    </source>
</evidence>
<dbReference type="OrthoDB" id="292920at2"/>
<gene>
    <name evidence="2" type="ORF">OJF2_60610</name>
</gene>
<dbReference type="InterPro" id="IPR059226">
    <property type="entry name" value="Choice_anch_Q_dom"/>
</dbReference>
<dbReference type="NCBIfam" id="NF041518">
    <property type="entry name" value="choice_anch_Q"/>
    <property type="match status" value="1"/>
</dbReference>
<sequence length="931" mass="93520">MLGNVQVGLPGPRPRAPRRRGARAIARRRGDWSPEWLEDRVLPSGLTYTVDRTTDTGAGSGTSGDLRYAITQANLNTGSTIQFAVTGTIGLGSPLPDIASDVAINGPGASRLTILGTGSAPILKINGFFTVGLSGVTIANGKAYGYGDGGAIDNIYGTLTVTACGFSGNTANTGGAIYNSGHLTVAASTFSTNTAYAFGAAISNDGTATVSTSTFAGNMANDGGGAISNRVNLDVSGCTFSGNSVGVIGRGGAIDNYFARVTIANSTFVNNSAALGGALDNYYATGAPGASHAIATLTDVTITGSSGGGIVNEGDTGGYLTLINSAVAGNNGGDAVGWVNGISSVNNLIGDGSQAVGISNGYNGNRVGTSSNPIDAKLGPLADNGGPTQTMAPLAGSPALGGGSGATTTDTDQRGVPRGRVLDIGAYQASATKVAVSGFPSPSAPGVPHSFTVRLTDPFGQPSLGFNGAVSLTSSDAAASLPTGQTLSAGQGTFTATLNTPGTQSITAATGGLAGSQAGIVVSGASAAFIQQDTKTQGDWKQAYGVEGYSVIGDRSSLPSYAAVTPSGQSSYSWAASTADPRALQKASAPSDRVAACWYRTTSFALDVNLADGQAHRLTLYAVDWDSSARSERIDVTDASTGALLDSRTLSSFHGGAYLSWSVSGHVRFQVTRLAGANAVLSGIFLGGANAPPASSAAFLSTDTATKGNWSGIYGVEGYSVIGDRSSLPSYAAVTPSGQSSYTWAASTADPRALQKASAPSDRVAACWYRTTSFALDVNLADGQAHRLTLYAVDWDSSARSERIDVTDASTGALLDSRTLSSFRGGAYLSWSVSGHVRFQVTRLAGANAVLSGLFLGGANAGQAGAGGSASMLAAGVRQQADRTDQPGLAGSAAPSPSATVCGAISPPPAWDNAIAALDDSAWPSKSRKRA</sequence>
<dbReference type="RefSeq" id="WP_148597024.1">
    <property type="nucleotide sequence ID" value="NZ_CP042997.1"/>
</dbReference>
<feature type="region of interest" description="Disordered" evidence="1">
    <location>
        <begin position="877"/>
        <end position="903"/>
    </location>
</feature>
<name>A0A5B9WC61_9BACT</name>
<evidence type="ECO:0000313" key="3">
    <source>
        <dbReference type="Proteomes" id="UP000324233"/>
    </source>
</evidence>
<dbReference type="PANTHER" id="PTHR11319:SF35">
    <property type="entry name" value="OUTER MEMBRANE PROTEIN PMPC-RELATED"/>
    <property type="match status" value="1"/>
</dbReference>
<dbReference type="PANTHER" id="PTHR11319">
    <property type="entry name" value="G PROTEIN-COUPLED RECEPTOR-RELATED"/>
    <property type="match status" value="1"/>
</dbReference>
<feature type="region of interest" description="Disordered" evidence="1">
    <location>
        <begin position="369"/>
        <end position="416"/>
    </location>
</feature>
<reference evidence="2 3" key="1">
    <citation type="submission" date="2019-08" db="EMBL/GenBank/DDBJ databases">
        <title>Deep-cultivation of Planctomycetes and their phenomic and genomic characterization uncovers novel biology.</title>
        <authorList>
            <person name="Wiegand S."/>
            <person name="Jogler M."/>
            <person name="Boedeker C."/>
            <person name="Pinto D."/>
            <person name="Vollmers J."/>
            <person name="Rivas-Marin E."/>
            <person name="Kohn T."/>
            <person name="Peeters S.H."/>
            <person name="Heuer A."/>
            <person name="Rast P."/>
            <person name="Oberbeckmann S."/>
            <person name="Bunk B."/>
            <person name="Jeske O."/>
            <person name="Meyerdierks A."/>
            <person name="Storesund J.E."/>
            <person name="Kallscheuer N."/>
            <person name="Luecker S."/>
            <person name="Lage O.M."/>
            <person name="Pohl T."/>
            <person name="Merkel B.J."/>
            <person name="Hornburger P."/>
            <person name="Mueller R.-W."/>
            <person name="Bruemmer F."/>
            <person name="Labrenz M."/>
            <person name="Spormann A.M."/>
            <person name="Op den Camp H."/>
            <person name="Overmann J."/>
            <person name="Amann R."/>
            <person name="Jetten M.S.M."/>
            <person name="Mascher T."/>
            <person name="Medema M.H."/>
            <person name="Devos D.P."/>
            <person name="Kaster A.-K."/>
            <person name="Ovreas L."/>
            <person name="Rohde M."/>
            <person name="Galperin M.Y."/>
            <person name="Jogler C."/>
        </authorList>
    </citation>
    <scope>NUCLEOTIDE SEQUENCE [LARGE SCALE GENOMIC DNA]</scope>
    <source>
        <strain evidence="2 3">OJF2</strain>
    </source>
</reference>
<dbReference type="Proteomes" id="UP000324233">
    <property type="component" value="Chromosome"/>
</dbReference>
<dbReference type="SUPFAM" id="SSF51126">
    <property type="entry name" value="Pectin lyase-like"/>
    <property type="match status" value="1"/>
</dbReference>
<dbReference type="EMBL" id="CP042997">
    <property type="protein sequence ID" value="QEH37470.1"/>
    <property type="molecule type" value="Genomic_DNA"/>
</dbReference>
<organism evidence="2 3">
    <name type="scientific">Aquisphaera giovannonii</name>
    <dbReference type="NCBI Taxonomy" id="406548"/>
    <lineage>
        <taxon>Bacteria</taxon>
        <taxon>Pseudomonadati</taxon>
        <taxon>Planctomycetota</taxon>
        <taxon>Planctomycetia</taxon>
        <taxon>Isosphaerales</taxon>
        <taxon>Isosphaeraceae</taxon>
        <taxon>Aquisphaera</taxon>
    </lineage>
</organism>
<dbReference type="InterPro" id="IPR011050">
    <property type="entry name" value="Pectin_lyase_fold/virulence"/>
</dbReference>